<keyword evidence="11" id="KW-0282">Flagellum</keyword>
<protein>
    <recommendedName>
        <fullName evidence="4">Flagellar hook-associated protein 1</fullName>
    </recommendedName>
</protein>
<feature type="domain" description="Flagellar basal body rod protein N-terminal" evidence="8">
    <location>
        <begin position="34"/>
        <end position="64"/>
    </location>
</feature>
<keyword evidence="11" id="KW-0966">Cell projection</keyword>
<dbReference type="GO" id="GO:0005576">
    <property type="term" value="C:extracellular region"/>
    <property type="evidence" value="ECO:0007669"/>
    <property type="project" value="UniProtKB-SubCell"/>
</dbReference>
<dbReference type="InterPro" id="IPR053927">
    <property type="entry name" value="FlgK_helical"/>
</dbReference>
<keyword evidence="7" id="KW-0175">Coiled coil</keyword>
<dbReference type="GO" id="GO:0009424">
    <property type="term" value="C:bacterial-type flagellum hook"/>
    <property type="evidence" value="ECO:0007669"/>
    <property type="project" value="InterPro"/>
</dbReference>
<sequence length="555" mass="61752">MLQLTQKMLWRQEKRKRCSIQKRKGEVMSTFFGMETMRRAVNTNQTAIQTVGNNVANAKTPGYTRQRVNLQATGGYPATGVWTQPAMNGRIGSGVQVTGIERIRDQLLDRQYRAEAHVEGAAFIQYKILERMEGLYNEAPSDTTTSRLSDQFDSFWNGWKELASGKESQAVLLEQGKAVTDAFTHLQRSFQTEMNMLETEAELTTAKVNQILEQLHETNKDIRAAESSGQVPNELYDAQDKLLDQLSSLVPIQVSRSPNPQEHAAAGAEGPYKVELKLGGSETITLVDATEEAPQLLTLQEGMQWTVGDSNQPFTYNGAGGGELVGLQKAHERVGQELEEIKALAQTFAKEVNQIYAFAYSEQGGFGQEFFTIHLDDAGAFSHISVNSELSNNPKALATARFNEEGIKPEYKDEFAEKWAAWENDKDNEEAFRDLLAFLNEANHFVGGKMVVEGDVDVAKEISRLEDSAAIMGKYRDMMGKLGVETKSQRDQTEASNARLANTESNRMSISGVSLDEEMTLLIQFQHAYNAAARTMTAMDEMLDQIINRLGVVGR</sequence>
<evidence type="ECO:0000256" key="3">
    <source>
        <dbReference type="ARBA" id="ARBA00009677"/>
    </source>
</evidence>
<dbReference type="SUPFAM" id="SSF64518">
    <property type="entry name" value="Phase 1 flagellin"/>
    <property type="match status" value="1"/>
</dbReference>
<dbReference type="NCBIfam" id="TIGR02492">
    <property type="entry name" value="flgK_ends"/>
    <property type="match status" value="1"/>
</dbReference>
<evidence type="ECO:0000313" key="11">
    <source>
        <dbReference type="EMBL" id="PAE89699.1"/>
    </source>
</evidence>
<evidence type="ECO:0000256" key="1">
    <source>
        <dbReference type="ARBA" id="ARBA00004365"/>
    </source>
</evidence>
<keyword evidence="11" id="KW-0969">Cilium</keyword>
<dbReference type="Proteomes" id="UP000216207">
    <property type="component" value="Unassembled WGS sequence"/>
</dbReference>
<feature type="domain" description="Flagellar basal-body/hook protein C-terminal" evidence="9">
    <location>
        <begin position="506"/>
        <end position="548"/>
    </location>
</feature>
<organism evidence="11 12">
    <name type="scientific">Shouchella clausii</name>
    <name type="common">Alkalihalobacillus clausii</name>
    <dbReference type="NCBI Taxonomy" id="79880"/>
    <lineage>
        <taxon>Bacteria</taxon>
        <taxon>Bacillati</taxon>
        <taxon>Bacillota</taxon>
        <taxon>Bacilli</taxon>
        <taxon>Bacillales</taxon>
        <taxon>Bacillaceae</taxon>
        <taxon>Shouchella</taxon>
    </lineage>
</organism>
<keyword evidence="5" id="KW-0964">Secreted</keyword>
<accession>A0A268P2H6</accession>
<evidence type="ECO:0000256" key="2">
    <source>
        <dbReference type="ARBA" id="ARBA00004613"/>
    </source>
</evidence>
<proteinExistence type="inferred from homology"/>
<evidence type="ECO:0000259" key="8">
    <source>
        <dbReference type="Pfam" id="PF00460"/>
    </source>
</evidence>
<dbReference type="InterPro" id="IPR002371">
    <property type="entry name" value="FlgK"/>
</dbReference>
<dbReference type="GO" id="GO:0005198">
    <property type="term" value="F:structural molecule activity"/>
    <property type="evidence" value="ECO:0007669"/>
    <property type="project" value="InterPro"/>
</dbReference>
<dbReference type="Pfam" id="PF22638">
    <property type="entry name" value="FlgK_D1"/>
    <property type="match status" value="1"/>
</dbReference>
<evidence type="ECO:0000256" key="5">
    <source>
        <dbReference type="ARBA" id="ARBA00022525"/>
    </source>
</evidence>
<evidence type="ECO:0000256" key="6">
    <source>
        <dbReference type="ARBA" id="ARBA00023143"/>
    </source>
</evidence>
<dbReference type="PANTHER" id="PTHR30033:SF1">
    <property type="entry name" value="FLAGELLAR HOOK-ASSOCIATED PROTEIN 1"/>
    <property type="match status" value="1"/>
</dbReference>
<evidence type="ECO:0000256" key="4">
    <source>
        <dbReference type="ARBA" id="ARBA00016244"/>
    </source>
</evidence>
<dbReference type="Pfam" id="PF06429">
    <property type="entry name" value="Flg_bbr_C"/>
    <property type="match status" value="1"/>
</dbReference>
<keyword evidence="6" id="KW-0975">Bacterial flagellum</keyword>
<gene>
    <name evidence="11" type="ORF">CHH72_05435</name>
</gene>
<comment type="caution">
    <text evidence="11">The sequence shown here is derived from an EMBL/GenBank/DDBJ whole genome shotgun (WGS) entry which is preliminary data.</text>
</comment>
<name>A0A268P2H6_SHOCL</name>
<dbReference type="PANTHER" id="PTHR30033">
    <property type="entry name" value="FLAGELLAR HOOK-ASSOCIATED PROTEIN 1"/>
    <property type="match status" value="1"/>
</dbReference>
<comment type="subcellular location">
    <subcellularLocation>
        <location evidence="1">Bacterial flagellum</location>
    </subcellularLocation>
    <subcellularLocation>
        <location evidence="2">Secreted</location>
    </subcellularLocation>
</comment>
<evidence type="ECO:0000313" key="12">
    <source>
        <dbReference type="Proteomes" id="UP000216207"/>
    </source>
</evidence>
<evidence type="ECO:0000256" key="7">
    <source>
        <dbReference type="SAM" id="Coils"/>
    </source>
</evidence>
<dbReference type="EMBL" id="NPCC01000006">
    <property type="protein sequence ID" value="PAE89699.1"/>
    <property type="molecule type" value="Genomic_DNA"/>
</dbReference>
<feature type="coiled-coil region" evidence="7">
    <location>
        <begin position="194"/>
        <end position="228"/>
    </location>
</feature>
<dbReference type="InterPro" id="IPR001444">
    <property type="entry name" value="Flag_bb_rod_N"/>
</dbReference>
<evidence type="ECO:0000259" key="10">
    <source>
        <dbReference type="Pfam" id="PF22638"/>
    </source>
</evidence>
<reference evidence="11 12" key="1">
    <citation type="submission" date="2017-07" db="EMBL/GenBank/DDBJ databases">
        <title>Isolation and whole genome analysis of endospore-forming bacteria from heroin.</title>
        <authorList>
            <person name="Kalinowski J."/>
            <person name="Ahrens B."/>
            <person name="Al-Dilaimi A."/>
            <person name="Winkler A."/>
            <person name="Wibberg D."/>
            <person name="Schleenbecker U."/>
            <person name="Ruckert C."/>
            <person name="Wolfel R."/>
            <person name="Grass G."/>
        </authorList>
    </citation>
    <scope>NUCLEOTIDE SEQUENCE [LARGE SCALE GENOMIC DNA]</scope>
    <source>
        <strain evidence="11 12">7539</strain>
    </source>
</reference>
<dbReference type="GO" id="GO:0044780">
    <property type="term" value="P:bacterial-type flagellum assembly"/>
    <property type="evidence" value="ECO:0007669"/>
    <property type="project" value="InterPro"/>
</dbReference>
<evidence type="ECO:0000259" key="9">
    <source>
        <dbReference type="Pfam" id="PF06429"/>
    </source>
</evidence>
<dbReference type="Pfam" id="PF00460">
    <property type="entry name" value="Flg_bb_rod"/>
    <property type="match status" value="1"/>
</dbReference>
<dbReference type="InterPro" id="IPR010930">
    <property type="entry name" value="Flg_bb/hook_C_dom"/>
</dbReference>
<feature type="domain" description="Flagellar hook-associated protein FlgK helical" evidence="10">
    <location>
        <begin position="142"/>
        <end position="371"/>
    </location>
</feature>
<dbReference type="AlphaFoldDB" id="A0A268P2H6"/>
<comment type="similarity">
    <text evidence="3">Belongs to the flagella basal body rod proteins family.</text>
</comment>